<evidence type="ECO:0000313" key="1">
    <source>
        <dbReference type="EMBL" id="ADH90232.1"/>
    </source>
</evidence>
<dbReference type="AlphaFoldDB" id="D7A6N4"/>
<dbReference type="HOGENOM" id="CLU_2791959_0_0_5"/>
<dbReference type="KEGG" id="sno:Snov_2954"/>
<protein>
    <submittedName>
        <fullName evidence="1">Uncharacterized protein</fullName>
    </submittedName>
</protein>
<dbReference type="STRING" id="639283.Snov_2954"/>
<dbReference type="Proteomes" id="UP000006633">
    <property type="component" value="Chromosome"/>
</dbReference>
<sequence length="68" mass="7740">MRRKGEISPGAIRREYPFRLLFPEEHGRDLLEGGRFYPSCAPRTSVELVGGLRHIAVHFADEADALKF</sequence>
<keyword evidence="2" id="KW-1185">Reference proteome</keyword>
<gene>
    <name evidence="1" type="ordered locus">Snov_2954</name>
</gene>
<evidence type="ECO:0000313" key="2">
    <source>
        <dbReference type="Proteomes" id="UP000006633"/>
    </source>
</evidence>
<proteinExistence type="predicted"/>
<name>D7A6N4_ANCN5</name>
<accession>D7A6N4</accession>
<reference evidence="1 2" key="1">
    <citation type="journal article" date="2012" name="Stand. Genomic Sci.">
        <title>Complete genome sequence of the facultatively chemolithoautotrophic and methylotrophic alpha Proteobacterium Starkeya novella type strain (ATCC 8093(T)).</title>
        <authorList>
            <person name="Kappler U."/>
            <person name="Davenport K."/>
            <person name="Beatson S."/>
            <person name="Lucas S."/>
            <person name="Lapidus A."/>
            <person name="Copeland A."/>
            <person name="Berry K.W."/>
            <person name="Glavina Del Rio T."/>
            <person name="Hammon N."/>
            <person name="Dalin E."/>
            <person name="Tice H."/>
            <person name="Pitluck S."/>
            <person name="Richardson P."/>
            <person name="Bruce D."/>
            <person name="Goodwin L.A."/>
            <person name="Han C."/>
            <person name="Tapia R."/>
            <person name="Detter J.C."/>
            <person name="Chang Y.J."/>
            <person name="Jeffries C.D."/>
            <person name="Land M."/>
            <person name="Hauser L."/>
            <person name="Kyrpides N.C."/>
            <person name="Goker M."/>
            <person name="Ivanova N."/>
            <person name="Klenk H.P."/>
            <person name="Woyke T."/>
        </authorList>
    </citation>
    <scope>NUCLEOTIDE SEQUENCE [LARGE SCALE GENOMIC DNA]</scope>
    <source>
        <strain evidence="2">ATCC 8093 / DSM 506 / JCM 20403 / CCM 1077 / IAM 12100 / NBRC 12443 / NCIMB 10456</strain>
    </source>
</reference>
<dbReference type="EMBL" id="CP002026">
    <property type="protein sequence ID" value="ADH90232.1"/>
    <property type="molecule type" value="Genomic_DNA"/>
</dbReference>
<organism evidence="1 2">
    <name type="scientific">Ancylobacter novellus (strain ATCC 8093 / DSM 506 / JCM 20403 / CCM 1077 / IAM 12100 / NBRC 12443 / NCIMB 10456)</name>
    <name type="common">Starkeya novella</name>
    <dbReference type="NCBI Taxonomy" id="639283"/>
    <lineage>
        <taxon>Bacteria</taxon>
        <taxon>Pseudomonadati</taxon>
        <taxon>Pseudomonadota</taxon>
        <taxon>Alphaproteobacteria</taxon>
        <taxon>Hyphomicrobiales</taxon>
        <taxon>Xanthobacteraceae</taxon>
        <taxon>Ancylobacter</taxon>
    </lineage>
</organism>